<evidence type="ECO:0000313" key="1">
    <source>
        <dbReference type="EMBL" id="JAV93605.1"/>
    </source>
</evidence>
<evidence type="ECO:0000313" key="2">
    <source>
        <dbReference type="EMBL" id="KAB0790112.1"/>
    </source>
</evidence>
<reference evidence="2 4" key="2">
    <citation type="journal article" date="2018" name="Elife">
        <title>Firefly genomes illuminate parallel origins of bioluminescence in beetles.</title>
        <authorList>
            <person name="Fallon T.R."/>
            <person name="Lower S.E."/>
            <person name="Chang C.H."/>
            <person name="Bessho-Uehara M."/>
            <person name="Martin G.J."/>
            <person name="Bewick A.J."/>
            <person name="Behringer M."/>
            <person name="Debat H.J."/>
            <person name="Wong I."/>
            <person name="Day J.C."/>
            <person name="Suvorov A."/>
            <person name="Silva C.J."/>
            <person name="Stanger-Hall K.F."/>
            <person name="Hall D.W."/>
            <person name="Schmitz R.J."/>
            <person name="Nelson D.R."/>
            <person name="Lewis S.M."/>
            <person name="Shigenobu S."/>
            <person name="Bybee S.M."/>
            <person name="Larracuente A.M."/>
            <person name="Oba Y."/>
            <person name="Weng J.K."/>
        </authorList>
    </citation>
    <scope>NUCLEOTIDE SEQUENCE [LARGE SCALE GENOMIC DNA]</scope>
    <source>
        <strain evidence="2">1611_PpyrPB1</strain>
        <tissue evidence="2">Whole body</tissue>
    </source>
</reference>
<dbReference type="EMBL" id="GEZM01011188">
    <property type="protein sequence ID" value="JAV93605.1"/>
    <property type="molecule type" value="Transcribed_RNA"/>
</dbReference>
<reference evidence="2" key="3">
    <citation type="submission" date="2019-08" db="EMBL/GenBank/DDBJ databases">
        <authorList>
            <consortium name="Photinus pyralis genome working group"/>
            <person name="Fallon T.R."/>
            <person name="Sander Lower S.E."/>
            <person name="Weng J.-K."/>
        </authorList>
    </citation>
    <scope>NUCLEOTIDE SEQUENCE</scope>
    <source>
        <strain evidence="2">1611_PpyrPB1</strain>
        <tissue evidence="2">Whole body</tissue>
    </source>
</reference>
<dbReference type="OrthoDB" id="10053513at2759"/>
<evidence type="ECO:0000313" key="3">
    <source>
        <dbReference type="EMBL" id="KAB0800976.1"/>
    </source>
</evidence>
<keyword evidence="4" id="KW-1185">Reference proteome</keyword>
<dbReference type="EMBL" id="VVIM01001915">
    <property type="protein sequence ID" value="KAB0790112.1"/>
    <property type="molecule type" value="Genomic_DNA"/>
</dbReference>
<dbReference type="InParanoid" id="A0A1Y1NAD3"/>
<name>A0A1Y1NAD3_PHOPY</name>
<protein>
    <recommendedName>
        <fullName evidence="5">Transposase domain-containing protein</fullName>
    </recommendedName>
</protein>
<evidence type="ECO:0008006" key="5">
    <source>
        <dbReference type="Google" id="ProtNLM"/>
    </source>
</evidence>
<reference evidence="1" key="1">
    <citation type="journal article" date="2016" name="Sci. Rep.">
        <title>Molecular characterization of firefly nuptial gifts: a multi-omics approach sheds light on postcopulatory sexual selection.</title>
        <authorList>
            <person name="Al-Wathiqui N."/>
            <person name="Fallon T.R."/>
            <person name="South A."/>
            <person name="Weng J.K."/>
            <person name="Lewis S.M."/>
        </authorList>
    </citation>
    <scope>NUCLEOTIDE SEQUENCE</scope>
</reference>
<evidence type="ECO:0000313" key="4">
    <source>
        <dbReference type="Proteomes" id="UP000327044"/>
    </source>
</evidence>
<dbReference type="AlphaFoldDB" id="A0A1Y1NAD3"/>
<dbReference type="PANTHER" id="PTHR33053:SF24">
    <property type="entry name" value="TRANSPOSASE DOMAIN-CONTAINING PROTEIN"/>
    <property type="match status" value="1"/>
</dbReference>
<dbReference type="EMBL" id="VVIM01000003">
    <property type="protein sequence ID" value="KAB0800976.1"/>
    <property type="molecule type" value="Genomic_DNA"/>
</dbReference>
<accession>A0A1Y1NAD3</accession>
<proteinExistence type="predicted"/>
<organism evidence="1">
    <name type="scientific">Photinus pyralis</name>
    <name type="common">Common eastern firefly</name>
    <name type="synonym">Lampyris pyralis</name>
    <dbReference type="NCBI Taxonomy" id="7054"/>
    <lineage>
        <taxon>Eukaryota</taxon>
        <taxon>Metazoa</taxon>
        <taxon>Ecdysozoa</taxon>
        <taxon>Arthropoda</taxon>
        <taxon>Hexapoda</taxon>
        <taxon>Insecta</taxon>
        <taxon>Pterygota</taxon>
        <taxon>Neoptera</taxon>
        <taxon>Endopterygota</taxon>
        <taxon>Coleoptera</taxon>
        <taxon>Polyphaga</taxon>
        <taxon>Elateriformia</taxon>
        <taxon>Elateroidea</taxon>
        <taxon>Lampyridae</taxon>
        <taxon>Lampyrinae</taxon>
        <taxon>Photinus</taxon>
    </lineage>
</organism>
<dbReference type="PANTHER" id="PTHR33053">
    <property type="entry name" value="PROTEIN, PUTATIVE-RELATED"/>
    <property type="match status" value="1"/>
</dbReference>
<dbReference type="Proteomes" id="UP000327044">
    <property type="component" value="Unassembled WGS sequence"/>
</dbReference>
<gene>
    <name evidence="3" type="ORF">PPYR_05330</name>
    <name evidence="2" type="ORF">PPYR_15569</name>
</gene>
<sequence>MASHSRYCKKYRYIKKQVENSVTSQSAELNQSDQECESHTQLYNTEIDKINPIIDTEQFCSSAGSSAYPPELPSTSTTFTVNSSFDDPIPVTETSGSQLCTVNLKERSSTFQNFIKSWAINKNVNLTQLSTLLQGVNRIIPELNLPKDARTILQTRRELKFNNLKSSKGTTSQFSYLGISYMLKEYLNDNYLQMRILENGYISLSFNVDGLPLFKSTNQQLWPILCRLHLKCANLKPFVVAIFCGDSKPFSLSEYLDEFIVELNYLLENGFRHYNVVIPVKVLCISSDAPARAFLKGIKGHNGFYGCERCVQKGNYINNRMVYLDTDSPLRNDFNFRRKLFPEHHVTESPLTRISSFNMVSGFPLDYMHLCCLGVMRKLLNYWIRGSTLQDMVRLRVNLRIQLSKRLEYYAKFMPNDFNRKSRSLNELDRFKAVEFRTILLYLGPIVLKNILSTKLYEHFLLFHCAMRVLLLPEFVDTEWINTAKEMLVHFVAQIKLLYGNEASIYNVHSLIHLADDCLYFKETLNEVSCFPFENYLGKLKYMLRRPNRPAAQICKRLSETSYINYDRLDNANSFVVHNNTISFPKFKISLNKKDCFVFLNSRNIFKITEIVDELYVAGFISSELKNLYDYPIPSSELGIYKFNAFSHIHMEIIPITQISGKCFVISQNGHFVGMILLHLIC</sequence>